<reference evidence="1" key="1">
    <citation type="submission" date="2020-05" db="EMBL/GenBank/DDBJ databases">
        <authorList>
            <person name="Chiriac C."/>
            <person name="Salcher M."/>
            <person name="Ghai R."/>
            <person name="Kavagutti S V."/>
        </authorList>
    </citation>
    <scope>NUCLEOTIDE SEQUENCE</scope>
</reference>
<accession>A0A6J5S0H0</accession>
<proteinExistence type="predicted"/>
<gene>
    <name evidence="1" type="ORF">UFOVP1313_67</name>
</gene>
<dbReference type="EMBL" id="LR797260">
    <property type="protein sequence ID" value="CAB4198315.1"/>
    <property type="molecule type" value="Genomic_DNA"/>
</dbReference>
<protein>
    <submittedName>
        <fullName evidence="1">Uncharacterized protein</fullName>
    </submittedName>
</protein>
<sequence length="65" mass="6900">MNVRQEAKSLGLGDAFKCAWCGEASARYNHGLGFCRCQSCCDNKPPGAPWNAGLSDLGGRKLGPK</sequence>
<name>A0A6J5S0H0_9CAUD</name>
<evidence type="ECO:0000313" key="1">
    <source>
        <dbReference type="EMBL" id="CAB4198315.1"/>
    </source>
</evidence>
<organism evidence="1">
    <name type="scientific">uncultured Caudovirales phage</name>
    <dbReference type="NCBI Taxonomy" id="2100421"/>
    <lineage>
        <taxon>Viruses</taxon>
        <taxon>Duplodnaviria</taxon>
        <taxon>Heunggongvirae</taxon>
        <taxon>Uroviricota</taxon>
        <taxon>Caudoviricetes</taxon>
        <taxon>Peduoviridae</taxon>
        <taxon>Maltschvirus</taxon>
        <taxon>Maltschvirus maltsch</taxon>
    </lineage>
</organism>